<accession>A0A8X6Y818</accession>
<gene>
    <name evidence="1" type="ORF">TNIN_15981</name>
</gene>
<comment type="caution">
    <text evidence="1">The sequence shown here is derived from an EMBL/GenBank/DDBJ whole genome shotgun (WGS) entry which is preliminary data.</text>
</comment>
<reference evidence="1" key="1">
    <citation type="submission" date="2020-08" db="EMBL/GenBank/DDBJ databases">
        <title>Multicomponent nature underlies the extraordinary mechanical properties of spider dragline silk.</title>
        <authorList>
            <person name="Kono N."/>
            <person name="Nakamura H."/>
            <person name="Mori M."/>
            <person name="Yoshida Y."/>
            <person name="Ohtoshi R."/>
            <person name="Malay A.D."/>
            <person name="Moran D.A.P."/>
            <person name="Tomita M."/>
            <person name="Numata K."/>
            <person name="Arakawa K."/>
        </authorList>
    </citation>
    <scope>NUCLEOTIDE SEQUENCE</scope>
</reference>
<dbReference type="EMBL" id="BMAV01015755">
    <property type="protein sequence ID" value="GFY65912.1"/>
    <property type="molecule type" value="Genomic_DNA"/>
</dbReference>
<name>A0A8X6Y818_9ARAC</name>
<dbReference type="AlphaFoldDB" id="A0A8X6Y818"/>
<organism evidence="1 2">
    <name type="scientific">Trichonephila inaurata madagascariensis</name>
    <dbReference type="NCBI Taxonomy" id="2747483"/>
    <lineage>
        <taxon>Eukaryota</taxon>
        <taxon>Metazoa</taxon>
        <taxon>Ecdysozoa</taxon>
        <taxon>Arthropoda</taxon>
        <taxon>Chelicerata</taxon>
        <taxon>Arachnida</taxon>
        <taxon>Araneae</taxon>
        <taxon>Araneomorphae</taxon>
        <taxon>Entelegynae</taxon>
        <taxon>Araneoidea</taxon>
        <taxon>Nephilidae</taxon>
        <taxon>Trichonephila</taxon>
        <taxon>Trichonephila inaurata</taxon>
    </lineage>
</organism>
<dbReference type="Proteomes" id="UP000886998">
    <property type="component" value="Unassembled WGS sequence"/>
</dbReference>
<sequence>MSLDKRSPSLTTADGSKLRCLGNTSQHLFPLLRASDPYSPFQGYIDRGQTLIIFFPYPEFGNDSDMVQDMNEVMDMELANFPGLSSFTTLALSMRATQVQQGSIIQDENLQTVQANLRQFPPKHA</sequence>
<dbReference type="OrthoDB" id="10613474at2759"/>
<evidence type="ECO:0000313" key="2">
    <source>
        <dbReference type="Proteomes" id="UP000886998"/>
    </source>
</evidence>
<evidence type="ECO:0000313" key="1">
    <source>
        <dbReference type="EMBL" id="GFY65912.1"/>
    </source>
</evidence>
<protein>
    <submittedName>
        <fullName evidence="1">Uncharacterized protein</fullName>
    </submittedName>
</protein>
<proteinExistence type="predicted"/>
<keyword evidence="2" id="KW-1185">Reference proteome</keyword>